<comment type="caution">
    <text evidence="18">The sequence shown here is derived from an EMBL/GenBank/DDBJ whole genome shotgun (WGS) entry which is preliminary data.</text>
</comment>
<dbReference type="RefSeq" id="WP_168669526.1">
    <property type="nucleotide sequence ID" value="NZ_JAAXKX010000014.1"/>
</dbReference>
<feature type="transmembrane region" description="Helical" evidence="17">
    <location>
        <begin position="82"/>
        <end position="104"/>
    </location>
</feature>
<comment type="pathway">
    <text evidence="4">Carbohydrate metabolism; tricarboxylic acid cycle.</text>
</comment>
<comment type="subcellular location">
    <subcellularLocation>
        <location evidence="3">Cell inner membrane</location>
        <topology evidence="3">Multi-pass membrane protein</topology>
    </subcellularLocation>
</comment>
<evidence type="ECO:0000256" key="15">
    <source>
        <dbReference type="ARBA" id="ARBA00023004"/>
    </source>
</evidence>
<keyword evidence="12" id="KW-0479">Metal-binding</keyword>
<evidence type="ECO:0000256" key="7">
    <source>
        <dbReference type="ARBA" id="ARBA00022475"/>
    </source>
</evidence>
<organism evidence="18 19">
    <name type="scientific">Marichromatium bheemlicum</name>
    <dbReference type="NCBI Taxonomy" id="365339"/>
    <lineage>
        <taxon>Bacteria</taxon>
        <taxon>Pseudomonadati</taxon>
        <taxon>Pseudomonadota</taxon>
        <taxon>Gammaproteobacteria</taxon>
        <taxon>Chromatiales</taxon>
        <taxon>Chromatiaceae</taxon>
        <taxon>Marichromatium</taxon>
    </lineage>
</organism>
<protein>
    <recommendedName>
        <fullName evidence="5">Succinate dehydrogenase hydrophobic membrane anchor subunit</fullName>
    </recommendedName>
</protein>
<keyword evidence="13" id="KW-0249">Electron transport</keyword>
<dbReference type="SUPFAM" id="SSF81343">
    <property type="entry name" value="Fumarate reductase respiratory complex transmembrane subunits"/>
    <property type="match status" value="1"/>
</dbReference>
<feature type="transmembrane region" description="Helical" evidence="17">
    <location>
        <begin position="51"/>
        <end position="70"/>
    </location>
</feature>
<evidence type="ECO:0000256" key="1">
    <source>
        <dbReference type="ARBA" id="ARBA00001971"/>
    </source>
</evidence>
<evidence type="ECO:0000256" key="2">
    <source>
        <dbReference type="ARBA" id="ARBA00004050"/>
    </source>
</evidence>
<evidence type="ECO:0000313" key="19">
    <source>
        <dbReference type="Proteomes" id="UP000740754"/>
    </source>
</evidence>
<keyword evidence="7" id="KW-1003">Cell membrane</keyword>
<evidence type="ECO:0000313" key="18">
    <source>
        <dbReference type="EMBL" id="NKN33709.1"/>
    </source>
</evidence>
<proteinExistence type="predicted"/>
<evidence type="ECO:0000256" key="6">
    <source>
        <dbReference type="ARBA" id="ARBA00022448"/>
    </source>
</evidence>
<evidence type="ECO:0000256" key="8">
    <source>
        <dbReference type="ARBA" id="ARBA00022519"/>
    </source>
</evidence>
<reference evidence="18 19" key="1">
    <citation type="submission" date="2020-04" db="EMBL/GenBank/DDBJ databases">
        <title>Draft Whole-Genome sequence of Marichromatium bheemlicum DSM 18632, type strain.</title>
        <authorList>
            <person name="Kyndt J.A."/>
            <person name="Meyer T.E."/>
        </authorList>
    </citation>
    <scope>NUCLEOTIDE SEQUENCE [LARGE SCALE GENOMIC DNA]</scope>
    <source>
        <strain evidence="18 19">DSM 18632</strain>
    </source>
</reference>
<evidence type="ECO:0000256" key="11">
    <source>
        <dbReference type="ARBA" id="ARBA00022692"/>
    </source>
</evidence>
<keyword evidence="10" id="KW-0349">Heme</keyword>
<keyword evidence="15" id="KW-0408">Iron</keyword>
<dbReference type="PANTHER" id="PTHR38689:SF1">
    <property type="entry name" value="SUCCINATE DEHYDROGENASE HYDROPHOBIC MEMBRANE ANCHOR SUBUNIT"/>
    <property type="match status" value="1"/>
</dbReference>
<evidence type="ECO:0000256" key="13">
    <source>
        <dbReference type="ARBA" id="ARBA00022982"/>
    </source>
</evidence>
<evidence type="ECO:0000256" key="10">
    <source>
        <dbReference type="ARBA" id="ARBA00022617"/>
    </source>
</evidence>
<dbReference type="EMBL" id="JAAXKX010000014">
    <property type="protein sequence ID" value="NKN33709.1"/>
    <property type="molecule type" value="Genomic_DNA"/>
</dbReference>
<comment type="function">
    <text evidence="2">Membrane-anchoring subunit of succinate dehydrogenase (SDH).</text>
</comment>
<evidence type="ECO:0000256" key="12">
    <source>
        <dbReference type="ARBA" id="ARBA00022723"/>
    </source>
</evidence>
<evidence type="ECO:0000256" key="3">
    <source>
        <dbReference type="ARBA" id="ARBA00004429"/>
    </source>
</evidence>
<keyword evidence="14 17" id="KW-1133">Transmembrane helix</keyword>
<evidence type="ECO:0000256" key="4">
    <source>
        <dbReference type="ARBA" id="ARBA00005163"/>
    </source>
</evidence>
<dbReference type="InterPro" id="IPR000701">
    <property type="entry name" value="SuccDH_FuR_B_TM-su"/>
</dbReference>
<keyword evidence="16 17" id="KW-0472">Membrane</keyword>
<keyword evidence="8" id="KW-0997">Cell inner membrane</keyword>
<dbReference type="Pfam" id="PF01127">
    <property type="entry name" value="Sdh_cyt"/>
    <property type="match status" value="1"/>
</dbReference>
<keyword evidence="11 17" id="KW-0812">Transmembrane</keyword>
<name>A0ABX1I9P6_9GAMM</name>
<evidence type="ECO:0000256" key="14">
    <source>
        <dbReference type="ARBA" id="ARBA00022989"/>
    </source>
</evidence>
<evidence type="ECO:0000256" key="17">
    <source>
        <dbReference type="SAM" id="Phobius"/>
    </source>
</evidence>
<gene>
    <name evidence="18" type="primary">sdhD</name>
    <name evidence="18" type="ORF">HF203_10785</name>
</gene>
<evidence type="ECO:0000256" key="16">
    <source>
        <dbReference type="ARBA" id="ARBA00023136"/>
    </source>
</evidence>
<dbReference type="Proteomes" id="UP000740754">
    <property type="component" value="Unassembled WGS sequence"/>
</dbReference>
<accession>A0ABX1I9P6</accession>
<dbReference type="Gene3D" id="1.20.1300.10">
    <property type="entry name" value="Fumarate reductase/succinate dehydrogenase, transmembrane subunit"/>
    <property type="match status" value="1"/>
</dbReference>
<dbReference type="PANTHER" id="PTHR38689">
    <property type="entry name" value="SUCCINATE DEHYDROGENASE HYDROPHOBIC MEMBRANE ANCHOR SUBUNIT"/>
    <property type="match status" value="1"/>
</dbReference>
<keyword evidence="6" id="KW-0813">Transport</keyword>
<keyword evidence="19" id="KW-1185">Reference proteome</keyword>
<dbReference type="InterPro" id="IPR034804">
    <property type="entry name" value="SQR/QFR_C/D"/>
</dbReference>
<evidence type="ECO:0000256" key="5">
    <source>
        <dbReference type="ARBA" id="ARBA00019425"/>
    </source>
</evidence>
<keyword evidence="9" id="KW-0816">Tricarboxylic acid cycle</keyword>
<feature type="transmembrane region" description="Helical" evidence="17">
    <location>
        <begin position="12"/>
        <end position="36"/>
    </location>
</feature>
<sequence length="114" mass="12744">MSRQASGLMAWLIQRATAVYLALFLGYVLVFFSFAAPTDHVALREWITNPWVALGWLLFLPLLLAHAWVGIRDVLIDYVHHLGTRITLLTLFAFVFVASGLWAFKAILTAGLGE</sequence>
<comment type="cofactor">
    <cofactor evidence="1">
        <name>heme</name>
        <dbReference type="ChEBI" id="CHEBI:30413"/>
    </cofactor>
</comment>
<dbReference type="NCBIfam" id="TIGR02968">
    <property type="entry name" value="succ_dehyd_anc"/>
    <property type="match status" value="1"/>
</dbReference>
<dbReference type="InterPro" id="IPR014312">
    <property type="entry name" value="Succ_DH_anchor"/>
</dbReference>
<evidence type="ECO:0000256" key="9">
    <source>
        <dbReference type="ARBA" id="ARBA00022532"/>
    </source>
</evidence>